<sequence length="160" mass="17518">MIHVNIDQLGALLNAGYGWDQEDGNAASYQNNGFYYKVWKPDTSVSYGEKGLFVSTRIDRPDTPPRSDCCVLMLWFDDQGTLIQAGAYINLDTGDPADGVSFSTVTGASAEDIAEDLRKAIAAQLQQYLVDRPGRANYSNVVKRNILDVSACISLDSSRL</sequence>
<protein>
    <submittedName>
        <fullName evidence="1">Uncharacterized protein</fullName>
    </submittedName>
</protein>
<name>A0ABT5BPV7_9BACT</name>
<organism evidence="1 2">
    <name type="scientific">Sorangium atrum</name>
    <dbReference type="NCBI Taxonomy" id="2995308"/>
    <lineage>
        <taxon>Bacteria</taxon>
        <taxon>Pseudomonadati</taxon>
        <taxon>Myxococcota</taxon>
        <taxon>Polyangia</taxon>
        <taxon>Polyangiales</taxon>
        <taxon>Polyangiaceae</taxon>
        <taxon>Sorangium</taxon>
    </lineage>
</organism>
<gene>
    <name evidence="1" type="ORF">POL72_00425</name>
</gene>
<evidence type="ECO:0000313" key="1">
    <source>
        <dbReference type="EMBL" id="MDC0676186.1"/>
    </source>
</evidence>
<accession>A0ABT5BPV7</accession>
<proteinExistence type="predicted"/>
<comment type="caution">
    <text evidence="1">The sequence shown here is derived from an EMBL/GenBank/DDBJ whole genome shotgun (WGS) entry which is preliminary data.</text>
</comment>
<reference evidence="1 2" key="1">
    <citation type="submission" date="2023-01" db="EMBL/GenBank/DDBJ databases">
        <title>Minimal conservation of predation-associated metabolite biosynthetic gene clusters underscores biosynthetic potential of Myxococcota including descriptions for ten novel species: Archangium lansinium sp. nov., Myxococcus landrumus sp. nov., Nannocystis bai.</title>
        <authorList>
            <person name="Ahearne A."/>
            <person name="Stevens C."/>
            <person name="Dowd S."/>
        </authorList>
    </citation>
    <scope>NUCLEOTIDE SEQUENCE [LARGE SCALE GENOMIC DNA]</scope>
    <source>
        <strain evidence="1 2">WIWO2</strain>
    </source>
</reference>
<evidence type="ECO:0000313" key="2">
    <source>
        <dbReference type="Proteomes" id="UP001217485"/>
    </source>
</evidence>
<dbReference type="EMBL" id="JAQNDK010000001">
    <property type="protein sequence ID" value="MDC0676186.1"/>
    <property type="molecule type" value="Genomic_DNA"/>
</dbReference>
<dbReference type="Proteomes" id="UP001217485">
    <property type="component" value="Unassembled WGS sequence"/>
</dbReference>
<dbReference type="RefSeq" id="WP_272092893.1">
    <property type="nucleotide sequence ID" value="NZ_JAQNDK010000001.1"/>
</dbReference>
<keyword evidence="2" id="KW-1185">Reference proteome</keyword>